<dbReference type="EMBL" id="OZ075130">
    <property type="protein sequence ID" value="CAL4975454.1"/>
    <property type="molecule type" value="Genomic_DNA"/>
</dbReference>
<dbReference type="Gene3D" id="1.20.1280.50">
    <property type="match status" value="1"/>
</dbReference>
<dbReference type="InterPro" id="IPR036047">
    <property type="entry name" value="F-box-like_dom_sf"/>
</dbReference>
<evidence type="ECO:0000259" key="1">
    <source>
        <dbReference type="PROSITE" id="PS50181"/>
    </source>
</evidence>
<feature type="domain" description="F-box" evidence="1">
    <location>
        <begin position="32"/>
        <end position="80"/>
    </location>
</feature>
<name>A0ABC9AA51_9POAL</name>
<reference evidence="3" key="1">
    <citation type="submission" date="2024-06" db="EMBL/GenBank/DDBJ databases">
        <authorList>
            <person name="Ryan C."/>
        </authorList>
    </citation>
    <scope>NUCLEOTIDE SEQUENCE [LARGE SCALE GENOMIC DNA]</scope>
</reference>
<reference evidence="2 3" key="2">
    <citation type="submission" date="2024-10" db="EMBL/GenBank/DDBJ databases">
        <authorList>
            <person name="Ryan C."/>
        </authorList>
    </citation>
    <scope>NUCLEOTIDE SEQUENCE [LARGE SCALE GENOMIC DNA]</scope>
</reference>
<protein>
    <recommendedName>
        <fullName evidence="1">F-box domain-containing protein</fullName>
    </recommendedName>
</protein>
<dbReference type="SUPFAM" id="SSF52047">
    <property type="entry name" value="RNI-like"/>
    <property type="match status" value="1"/>
</dbReference>
<dbReference type="PANTHER" id="PTHR32141">
    <property type="match status" value="1"/>
</dbReference>
<dbReference type="AlphaFoldDB" id="A0ABC9AA51"/>
<sequence>MDAVRHCVLGCLPAPAVTRAGTLSAADDNDGEDRISALPDELLRDIVSRLPIKDAARTAVLSPRWRRVWRSTPLVLYDAHLFPSSSEDARVAAIHRILAGHPCPLRTVHLAYCFFGAAQGPIKFVGRGCFGVHERRLAKWSRFLAAGGVQDLVFISQPPPVDMPLPADILRCTELRRLYLGFFHFPDTRDLPNGAGVFPHLREFVVLNTCIEDRDLDHMLASSPELETLAFVVSYGMPKLVRLLGKKLKCVLFWLSMAEELAVVDAPSLERLIMWHTRPPSRFDESDDEPRMRVKIACAPELKVLGYLELGVHKLQIEHTIIKADTEVSPTCMVPSVKILALRVNFSVFTEVQMLANFLRCFPNIETLHVESVIADEPTGEHYAEFFEKVSPIECVRNNIKKVVLHKFHMDISEVAFLKFMTQRADELQKLTLVLPDEALVQVGQDLLGALAIPPWASKECMVLLVGPIVERGWDFYRASDLSIDDPFLLEHEQELFCLVKKGE</sequence>
<organism evidence="2 3">
    <name type="scientific">Urochloa decumbens</name>
    <dbReference type="NCBI Taxonomy" id="240449"/>
    <lineage>
        <taxon>Eukaryota</taxon>
        <taxon>Viridiplantae</taxon>
        <taxon>Streptophyta</taxon>
        <taxon>Embryophyta</taxon>
        <taxon>Tracheophyta</taxon>
        <taxon>Spermatophyta</taxon>
        <taxon>Magnoliopsida</taxon>
        <taxon>Liliopsida</taxon>
        <taxon>Poales</taxon>
        <taxon>Poaceae</taxon>
        <taxon>PACMAD clade</taxon>
        <taxon>Panicoideae</taxon>
        <taxon>Panicodae</taxon>
        <taxon>Paniceae</taxon>
        <taxon>Melinidinae</taxon>
        <taxon>Urochloa</taxon>
    </lineage>
</organism>
<dbReference type="InterPro" id="IPR001810">
    <property type="entry name" value="F-box_dom"/>
</dbReference>
<dbReference type="InterPro" id="IPR055411">
    <property type="entry name" value="LRR_FXL15/At3g58940/PEG3-like"/>
</dbReference>
<dbReference type="PANTHER" id="PTHR32141:SF141">
    <property type="entry name" value="FBD DOMAIN-CONTAINING PROTEIN"/>
    <property type="match status" value="1"/>
</dbReference>
<evidence type="ECO:0000313" key="3">
    <source>
        <dbReference type="Proteomes" id="UP001497457"/>
    </source>
</evidence>
<proteinExistence type="predicted"/>
<dbReference type="SUPFAM" id="SSF81383">
    <property type="entry name" value="F-box domain"/>
    <property type="match status" value="1"/>
</dbReference>
<gene>
    <name evidence="2" type="ORF">URODEC1_LOCUS53160</name>
</gene>
<dbReference type="InterPro" id="IPR055302">
    <property type="entry name" value="F-box_dom-containing"/>
</dbReference>
<accession>A0ABC9AA51</accession>
<dbReference type="Pfam" id="PF08387">
    <property type="entry name" value="FBD"/>
    <property type="match status" value="1"/>
</dbReference>
<dbReference type="Pfam" id="PF24758">
    <property type="entry name" value="LRR_At5g56370"/>
    <property type="match status" value="1"/>
</dbReference>
<dbReference type="InterPro" id="IPR006566">
    <property type="entry name" value="FBD"/>
</dbReference>
<dbReference type="Proteomes" id="UP001497457">
    <property type="component" value="Chromosome 20rd"/>
</dbReference>
<evidence type="ECO:0000313" key="2">
    <source>
        <dbReference type="EMBL" id="CAL4975454.1"/>
    </source>
</evidence>
<dbReference type="Pfam" id="PF00646">
    <property type="entry name" value="F-box"/>
    <property type="match status" value="1"/>
</dbReference>
<dbReference type="InterPro" id="IPR053781">
    <property type="entry name" value="F-box_AtFBL13-like"/>
</dbReference>
<dbReference type="CDD" id="cd22160">
    <property type="entry name" value="F-box_AtFBL13-like"/>
    <property type="match status" value="1"/>
</dbReference>
<dbReference type="PROSITE" id="PS50181">
    <property type="entry name" value="FBOX"/>
    <property type="match status" value="1"/>
</dbReference>
<dbReference type="SMART" id="SM00256">
    <property type="entry name" value="FBOX"/>
    <property type="match status" value="1"/>
</dbReference>
<keyword evidence="3" id="KW-1185">Reference proteome</keyword>